<accession>A0A7S4BLK3</accession>
<name>A0A7S4BLK3_CHRCT</name>
<dbReference type="EMBL" id="HBIZ01035267">
    <property type="protein sequence ID" value="CAE0769858.1"/>
    <property type="molecule type" value="Transcribed_RNA"/>
</dbReference>
<evidence type="ECO:0000313" key="1">
    <source>
        <dbReference type="EMBL" id="CAE0769858.1"/>
    </source>
</evidence>
<protein>
    <submittedName>
        <fullName evidence="1">Uncharacterized protein</fullName>
    </submittedName>
</protein>
<reference evidence="1" key="1">
    <citation type="submission" date="2021-01" db="EMBL/GenBank/DDBJ databases">
        <authorList>
            <person name="Corre E."/>
            <person name="Pelletier E."/>
            <person name="Niang G."/>
            <person name="Scheremetjew M."/>
            <person name="Finn R."/>
            <person name="Kale V."/>
            <person name="Holt S."/>
            <person name="Cochrane G."/>
            <person name="Meng A."/>
            <person name="Brown T."/>
            <person name="Cohen L."/>
        </authorList>
    </citation>
    <scope>NUCLEOTIDE SEQUENCE</scope>
    <source>
        <strain evidence="1">CCMP645</strain>
    </source>
</reference>
<gene>
    <name evidence="1" type="ORF">PCAR00345_LOCUS22470</name>
</gene>
<organism evidence="1">
    <name type="scientific">Chrysotila carterae</name>
    <name type="common">Marine alga</name>
    <name type="synonym">Syracosphaera carterae</name>
    <dbReference type="NCBI Taxonomy" id="13221"/>
    <lineage>
        <taxon>Eukaryota</taxon>
        <taxon>Haptista</taxon>
        <taxon>Haptophyta</taxon>
        <taxon>Prymnesiophyceae</taxon>
        <taxon>Isochrysidales</taxon>
        <taxon>Isochrysidaceae</taxon>
        <taxon>Chrysotila</taxon>
    </lineage>
</organism>
<proteinExistence type="predicted"/>
<sequence length="578" mass="64479">MNSTSLGCCAQISGLCTDDSALVQGLHGRNRLRARVRRTGCCRTSPQPCALMNTRRACERTIALHSAVARGPAGGDVCVWLGGKCVEGQQEDCREPWRFGQSDYYGEERGFESLCDTIDDKCDHFPRHLAEYARRHAVALTQSEPVEGTRAARILLVRDQWINVGMGFIPGHVGNLLHFVMMTGIHIYFENYGKYDWQKYFYGYGGLDTRWTKAKHRLWAARFATAGIASPTRIDVYQEYLQTGDEDWEEHLAAALSNSSIRWILIEGQATTINWNRVLKPALEPAVAVRLRAAPLLPLLPMTATPWVCGGCGLWAMFRPRRVLRERLKPSPVGRHAPLACFKARTLYAEDKAFFPDDLPEGLEAADRLWLNYNARMGDNGLVWGPRPRLRCDARIGASAALHKQVVIPPSVAVRCMQKVRAELSPAARVFVAVDAPRLQQILFSSLGDKAFITPGVGIDPTNEFRDSPKYYSEQKAGQQELNENNLIKVSLDYFIQGFCLSAICLRPSAFYGAAAARTSPLRMAIWANFTARARSEGPRPGCVQKIVDGEYHLGPSVYAPSVCQWELCGLRNCNLIQ</sequence>
<dbReference type="AlphaFoldDB" id="A0A7S4BLK3"/>